<gene>
    <name evidence="2" type="ORF">Mgra_00007043</name>
</gene>
<dbReference type="EMBL" id="JABEBT010000074">
    <property type="protein sequence ID" value="KAF7633548.1"/>
    <property type="molecule type" value="Genomic_DNA"/>
</dbReference>
<accession>A0A8S9ZJW1</accession>
<keyword evidence="3" id="KW-1185">Reference proteome</keyword>
<organism evidence="2 3">
    <name type="scientific">Meloidogyne graminicola</name>
    <dbReference type="NCBI Taxonomy" id="189291"/>
    <lineage>
        <taxon>Eukaryota</taxon>
        <taxon>Metazoa</taxon>
        <taxon>Ecdysozoa</taxon>
        <taxon>Nematoda</taxon>
        <taxon>Chromadorea</taxon>
        <taxon>Rhabditida</taxon>
        <taxon>Tylenchina</taxon>
        <taxon>Tylenchomorpha</taxon>
        <taxon>Tylenchoidea</taxon>
        <taxon>Meloidogynidae</taxon>
        <taxon>Meloidogyninae</taxon>
        <taxon>Meloidogyne</taxon>
    </lineage>
</organism>
<sequence length="132" mass="15723">MKKRDFSLGMDAITYCGLRDNRASSSNNNKRKHSQEIQKRKSDEIYKNQANIFINEENVVKTYLTKDLQVEVINYYIKEHPEFIKARDRYSKSRRGIGGRFYSRNMKVHLFPIGKRGRIPASRYQEEMILKK</sequence>
<comment type="caution">
    <text evidence="2">The sequence shown here is derived from an EMBL/GenBank/DDBJ whole genome shotgun (WGS) entry which is preliminary data.</text>
</comment>
<evidence type="ECO:0000256" key="1">
    <source>
        <dbReference type="SAM" id="MobiDB-lite"/>
    </source>
</evidence>
<dbReference type="Proteomes" id="UP000605970">
    <property type="component" value="Unassembled WGS sequence"/>
</dbReference>
<evidence type="ECO:0000313" key="2">
    <source>
        <dbReference type="EMBL" id="KAF7633548.1"/>
    </source>
</evidence>
<proteinExistence type="predicted"/>
<protein>
    <submittedName>
        <fullName evidence="2">Uncharacterized protein</fullName>
    </submittedName>
</protein>
<dbReference type="AlphaFoldDB" id="A0A8S9ZJW1"/>
<evidence type="ECO:0000313" key="3">
    <source>
        <dbReference type="Proteomes" id="UP000605970"/>
    </source>
</evidence>
<feature type="region of interest" description="Disordered" evidence="1">
    <location>
        <begin position="21"/>
        <end position="41"/>
    </location>
</feature>
<reference evidence="2" key="1">
    <citation type="journal article" date="2020" name="Ecol. Evol.">
        <title>Genome structure and content of the rice root-knot nematode (Meloidogyne graminicola).</title>
        <authorList>
            <person name="Phan N.T."/>
            <person name="Danchin E.G.J."/>
            <person name="Klopp C."/>
            <person name="Perfus-Barbeoch L."/>
            <person name="Kozlowski D.K."/>
            <person name="Koutsovoulos G.D."/>
            <person name="Lopez-Roques C."/>
            <person name="Bouchez O."/>
            <person name="Zahm M."/>
            <person name="Besnard G."/>
            <person name="Bellafiore S."/>
        </authorList>
    </citation>
    <scope>NUCLEOTIDE SEQUENCE</scope>
    <source>
        <strain evidence="2">VN-18</strain>
    </source>
</reference>
<name>A0A8S9ZJW1_9BILA</name>